<reference evidence="2 3" key="1">
    <citation type="journal article" date="2014" name="Agronomy (Basel)">
        <title>A Draft Genome Sequence for Ensete ventricosum, the Drought-Tolerant Tree Against Hunger.</title>
        <authorList>
            <person name="Harrison J."/>
            <person name="Moore K.A."/>
            <person name="Paszkiewicz K."/>
            <person name="Jones T."/>
            <person name="Grant M."/>
            <person name="Ambacheew D."/>
            <person name="Muzemil S."/>
            <person name="Studholme D.J."/>
        </authorList>
    </citation>
    <scope>NUCLEOTIDE SEQUENCE [LARGE SCALE GENOMIC DNA]</scope>
</reference>
<feature type="region of interest" description="Disordered" evidence="1">
    <location>
        <begin position="1"/>
        <end position="85"/>
    </location>
</feature>
<organism evidence="2 3">
    <name type="scientific">Ensete ventricosum</name>
    <name type="common">Abyssinian banana</name>
    <name type="synonym">Musa ensete</name>
    <dbReference type="NCBI Taxonomy" id="4639"/>
    <lineage>
        <taxon>Eukaryota</taxon>
        <taxon>Viridiplantae</taxon>
        <taxon>Streptophyta</taxon>
        <taxon>Embryophyta</taxon>
        <taxon>Tracheophyta</taxon>
        <taxon>Spermatophyta</taxon>
        <taxon>Magnoliopsida</taxon>
        <taxon>Liliopsida</taxon>
        <taxon>Zingiberales</taxon>
        <taxon>Musaceae</taxon>
        <taxon>Ensete</taxon>
    </lineage>
</organism>
<gene>
    <name evidence="2" type="ORF">B296_00000207</name>
</gene>
<evidence type="ECO:0000313" key="3">
    <source>
        <dbReference type="Proteomes" id="UP000287651"/>
    </source>
</evidence>
<dbReference type="Proteomes" id="UP000287651">
    <property type="component" value="Unassembled WGS sequence"/>
</dbReference>
<name>A0A427BC88_ENSVE</name>
<sequence length="125" mass="13478">MVDGHSSGGKMRMSQQPRRTGYGRSRGETAVDHSLPSLPPRRFVGAAPAFDHSTGTWETGRVNPEGDVPVDVTSSPSHVGASRWEASYRPSDLDRTSELSQSLPRGVNTAFTCPKVIGRPQCVSK</sequence>
<comment type="caution">
    <text evidence="2">The sequence shown here is derived from an EMBL/GenBank/DDBJ whole genome shotgun (WGS) entry which is preliminary data.</text>
</comment>
<evidence type="ECO:0000256" key="1">
    <source>
        <dbReference type="SAM" id="MobiDB-lite"/>
    </source>
</evidence>
<dbReference type="EMBL" id="AMZH03000015">
    <property type="protein sequence ID" value="RRT86102.1"/>
    <property type="molecule type" value="Genomic_DNA"/>
</dbReference>
<accession>A0A427BC88</accession>
<evidence type="ECO:0000313" key="2">
    <source>
        <dbReference type="EMBL" id="RRT86102.1"/>
    </source>
</evidence>
<proteinExistence type="predicted"/>
<dbReference type="AlphaFoldDB" id="A0A427BC88"/>
<protein>
    <submittedName>
        <fullName evidence="2">Uncharacterized protein</fullName>
    </submittedName>
</protein>